<protein>
    <submittedName>
        <fullName evidence="2">Uncharacterized protein</fullName>
    </submittedName>
</protein>
<dbReference type="EMBL" id="CM017697">
    <property type="protein sequence ID" value="TYG98354.1"/>
    <property type="molecule type" value="Genomic_DNA"/>
</dbReference>
<name>A0A5D2EX80_GOSDA</name>
<dbReference type="Pfam" id="PF04367">
    <property type="entry name" value="DUF502"/>
    <property type="match status" value="1"/>
</dbReference>
<reference evidence="2 3" key="1">
    <citation type="submission" date="2019-06" db="EMBL/GenBank/DDBJ databases">
        <title>WGS assembly of Gossypium darwinii.</title>
        <authorList>
            <person name="Chen Z.J."/>
            <person name="Sreedasyam A."/>
            <person name="Ando A."/>
            <person name="Song Q."/>
            <person name="De L."/>
            <person name="Hulse-Kemp A."/>
            <person name="Ding M."/>
            <person name="Ye W."/>
            <person name="Kirkbride R."/>
            <person name="Jenkins J."/>
            <person name="Plott C."/>
            <person name="Lovell J."/>
            <person name="Lin Y.-M."/>
            <person name="Vaughn R."/>
            <person name="Liu B."/>
            <person name="Li W."/>
            <person name="Simpson S."/>
            <person name="Scheffler B."/>
            <person name="Saski C."/>
            <person name="Grover C."/>
            <person name="Hu G."/>
            <person name="Conover J."/>
            <person name="Carlson J."/>
            <person name="Shu S."/>
            <person name="Boston L."/>
            <person name="Williams M."/>
            <person name="Peterson D."/>
            <person name="Mcgee K."/>
            <person name="Jones D."/>
            <person name="Wendel J."/>
            <person name="Stelly D."/>
            <person name="Grimwood J."/>
            <person name="Schmutz J."/>
        </authorList>
    </citation>
    <scope>NUCLEOTIDE SEQUENCE [LARGE SCALE GENOMIC DNA]</scope>
    <source>
        <strain evidence="2">1808015.09</strain>
    </source>
</reference>
<dbReference type="PANTHER" id="PTHR31876:SF23">
    <property type="entry name" value="PROTEIN LIKE COV 3"/>
    <property type="match status" value="1"/>
</dbReference>
<keyword evidence="3" id="KW-1185">Reference proteome</keyword>
<keyword evidence="1" id="KW-0812">Transmembrane</keyword>
<evidence type="ECO:0000313" key="2">
    <source>
        <dbReference type="EMBL" id="TYG98354.1"/>
    </source>
</evidence>
<dbReference type="Proteomes" id="UP000323506">
    <property type="component" value="Chromosome A10"/>
</dbReference>
<organism evidence="2 3">
    <name type="scientific">Gossypium darwinii</name>
    <name type="common">Darwin's cotton</name>
    <name type="synonym">Gossypium barbadense var. darwinii</name>
    <dbReference type="NCBI Taxonomy" id="34276"/>
    <lineage>
        <taxon>Eukaryota</taxon>
        <taxon>Viridiplantae</taxon>
        <taxon>Streptophyta</taxon>
        <taxon>Embryophyta</taxon>
        <taxon>Tracheophyta</taxon>
        <taxon>Spermatophyta</taxon>
        <taxon>Magnoliopsida</taxon>
        <taxon>eudicotyledons</taxon>
        <taxon>Gunneridae</taxon>
        <taxon>Pentapetalae</taxon>
        <taxon>rosids</taxon>
        <taxon>malvids</taxon>
        <taxon>Malvales</taxon>
        <taxon>Malvaceae</taxon>
        <taxon>Malvoideae</taxon>
        <taxon>Gossypium</taxon>
    </lineage>
</organism>
<gene>
    <name evidence="2" type="ORF">ES288_A10G111100v1</name>
</gene>
<evidence type="ECO:0000313" key="3">
    <source>
        <dbReference type="Proteomes" id="UP000323506"/>
    </source>
</evidence>
<feature type="transmembrane region" description="Helical" evidence="1">
    <location>
        <begin position="85"/>
        <end position="106"/>
    </location>
</feature>
<dbReference type="PANTHER" id="PTHR31876">
    <property type="entry name" value="COV-LIKE PROTEIN 1"/>
    <property type="match status" value="1"/>
</dbReference>
<feature type="transmembrane region" description="Helical" evidence="1">
    <location>
        <begin position="118"/>
        <end position="143"/>
    </location>
</feature>
<keyword evidence="1" id="KW-1133">Transmembrane helix</keyword>
<proteinExistence type="predicted"/>
<keyword evidence="1" id="KW-0472">Membrane</keyword>
<dbReference type="GO" id="GO:0005794">
    <property type="term" value="C:Golgi apparatus"/>
    <property type="evidence" value="ECO:0007669"/>
    <property type="project" value="TreeGrafter"/>
</dbReference>
<accession>A0A5D2EX80</accession>
<sequence length="311" mass="34511">METREEQQLNLIPVSVVNNCEYGAESSSSFPSIPHSSSKEDKFSMVQNLLYLVQKQRYDSRLKLIGDSPIKAFYRVIRSWASKKFMTGCVILLPIAITFYTTWWFIHFVDDFSPQSISILGSAYLVGLLFLFHSLLGASVLSLGEWLIKKMPLISYIYSASKQISTAISPDQKSKAFKEVAIIRHPRIGEYGFGFITSTVILHGSSAGSEELNCVYVPSNHLYTGDVFLISSNGIVRPNLSVREGIEIVISGGMSVPRMLTTLDARVNEAIEIAGLENSTTQLQRLANGYISSESFCRFVCSSALTSWAVV</sequence>
<dbReference type="AlphaFoldDB" id="A0A5D2EX80"/>
<dbReference type="InterPro" id="IPR007462">
    <property type="entry name" value="COV1-like"/>
</dbReference>
<evidence type="ECO:0000256" key="1">
    <source>
        <dbReference type="SAM" id="Phobius"/>
    </source>
</evidence>